<dbReference type="Proteomes" id="UP000538147">
    <property type="component" value="Unassembled WGS sequence"/>
</dbReference>
<comment type="caution">
    <text evidence="3">The sequence shown here is derived from an EMBL/GenBank/DDBJ whole genome shotgun (WGS) entry which is preliminary data.</text>
</comment>
<feature type="chain" id="PRO_5032790935" description="Homogentisate 1,2-dioxygenase" evidence="2">
    <location>
        <begin position="19"/>
        <end position="184"/>
    </location>
</feature>
<dbReference type="RefSeq" id="WP_184202615.1">
    <property type="nucleotide sequence ID" value="NZ_JACIIV010000033.1"/>
</dbReference>
<sequence>MRMMVTTIALGLASVAGAQETAPRPDCSATTTTLPPELAKWSSSVPRTAATSVGTASRASLSVGQTAALRLMPTSAVRYAVPPEKAGKPASHGGLASFTVTTTGTYRIALGAGAWVDVVRDGKAVTSATHAHGPTCSAIRKMVDFKLTPGRYLLQIAGNADPAQSPHRSKNGHLVERIGNGPRG</sequence>
<name>A0A841LAI6_9SPHN</name>
<reference evidence="3 4" key="1">
    <citation type="submission" date="2020-08" db="EMBL/GenBank/DDBJ databases">
        <title>Genomic Encyclopedia of Type Strains, Phase IV (KMG-IV): sequencing the most valuable type-strain genomes for metagenomic binning, comparative biology and taxonomic classification.</title>
        <authorList>
            <person name="Goeker M."/>
        </authorList>
    </citation>
    <scope>NUCLEOTIDE SEQUENCE [LARGE SCALE GENOMIC DNA]</scope>
    <source>
        <strain evidence="3 4">DSM 102189</strain>
    </source>
</reference>
<evidence type="ECO:0000256" key="2">
    <source>
        <dbReference type="SAM" id="SignalP"/>
    </source>
</evidence>
<dbReference type="EMBL" id="JACIIV010000033">
    <property type="protein sequence ID" value="MBB6229146.1"/>
    <property type="molecule type" value="Genomic_DNA"/>
</dbReference>
<accession>A0A841LAI6</accession>
<evidence type="ECO:0000313" key="3">
    <source>
        <dbReference type="EMBL" id="MBB6229146.1"/>
    </source>
</evidence>
<gene>
    <name evidence="3" type="ORF">FHS79_003347</name>
</gene>
<protein>
    <recommendedName>
        <fullName evidence="5">Homogentisate 1,2-dioxygenase</fullName>
    </recommendedName>
</protein>
<evidence type="ECO:0000256" key="1">
    <source>
        <dbReference type="SAM" id="MobiDB-lite"/>
    </source>
</evidence>
<feature type="signal peptide" evidence="2">
    <location>
        <begin position="1"/>
        <end position="18"/>
    </location>
</feature>
<evidence type="ECO:0000313" key="4">
    <source>
        <dbReference type="Proteomes" id="UP000538147"/>
    </source>
</evidence>
<proteinExistence type="predicted"/>
<feature type="region of interest" description="Disordered" evidence="1">
    <location>
        <begin position="160"/>
        <end position="184"/>
    </location>
</feature>
<evidence type="ECO:0008006" key="5">
    <source>
        <dbReference type="Google" id="ProtNLM"/>
    </source>
</evidence>
<organism evidence="3 4">
    <name type="scientific">Polymorphobacter multimanifer</name>
    <dbReference type="NCBI Taxonomy" id="1070431"/>
    <lineage>
        <taxon>Bacteria</taxon>
        <taxon>Pseudomonadati</taxon>
        <taxon>Pseudomonadota</taxon>
        <taxon>Alphaproteobacteria</taxon>
        <taxon>Sphingomonadales</taxon>
        <taxon>Sphingosinicellaceae</taxon>
        <taxon>Polymorphobacter</taxon>
    </lineage>
</organism>
<dbReference type="AlphaFoldDB" id="A0A841LAI6"/>
<keyword evidence="2" id="KW-0732">Signal</keyword>
<keyword evidence="4" id="KW-1185">Reference proteome</keyword>